<organism evidence="1 2">
    <name type="scientific">Clostridium formicaceticum</name>
    <dbReference type="NCBI Taxonomy" id="1497"/>
    <lineage>
        <taxon>Bacteria</taxon>
        <taxon>Bacillati</taxon>
        <taxon>Bacillota</taxon>
        <taxon>Clostridia</taxon>
        <taxon>Eubacteriales</taxon>
        <taxon>Clostridiaceae</taxon>
        <taxon>Clostridium</taxon>
    </lineage>
</organism>
<accession>A0AAC9WGY3</accession>
<sequence length="44" mass="5206">MKKWFQKLLKSIEEANKRNFGEQKMDCCDLNKKGSKKSNNSNKK</sequence>
<dbReference type="AlphaFoldDB" id="A0AAC9WGY3"/>
<evidence type="ECO:0000313" key="1">
    <source>
        <dbReference type="EMBL" id="ARE88366.1"/>
    </source>
</evidence>
<dbReference type="EMBL" id="CP020559">
    <property type="protein sequence ID" value="ARE88366.1"/>
    <property type="molecule type" value="Genomic_DNA"/>
</dbReference>
<protein>
    <submittedName>
        <fullName evidence="1">Uncharacterized protein</fullName>
    </submittedName>
</protein>
<proteinExistence type="predicted"/>
<reference evidence="1 2" key="1">
    <citation type="submission" date="2017-03" db="EMBL/GenBank/DDBJ databases">
        <title>Complete sequence of Clostridium formicaceticum DSM 92.</title>
        <authorList>
            <person name="Poehlein A."/>
            <person name="Karl M."/>
            <person name="Bengelsdorf F.R."/>
            <person name="Duerre P."/>
            <person name="Daniel R."/>
        </authorList>
    </citation>
    <scope>NUCLEOTIDE SEQUENCE [LARGE SCALE GENOMIC DNA]</scope>
    <source>
        <strain evidence="1 2">DSM 92</strain>
    </source>
</reference>
<evidence type="ECO:0000313" key="2">
    <source>
        <dbReference type="Proteomes" id="UP000192478"/>
    </source>
</evidence>
<dbReference type="RefSeq" id="WP_250637586.1">
    <property type="nucleotide sequence ID" value="NZ_CP017603.1"/>
</dbReference>
<dbReference type="NCBIfam" id="NF040898">
    <property type="entry name" value="CC_mini_metal"/>
    <property type="match status" value="1"/>
</dbReference>
<gene>
    <name evidence="1" type="ORF">CLFO_27680</name>
</gene>
<dbReference type="Proteomes" id="UP000192478">
    <property type="component" value="Chromosome"/>
</dbReference>
<name>A0AAC9WGY3_9CLOT</name>